<dbReference type="GO" id="GO:0022857">
    <property type="term" value="F:transmembrane transporter activity"/>
    <property type="evidence" value="ECO:0007669"/>
    <property type="project" value="InterPro"/>
</dbReference>
<dbReference type="Pfam" id="PF07690">
    <property type="entry name" value="MFS_1"/>
    <property type="match status" value="1"/>
</dbReference>
<protein>
    <recommendedName>
        <fullName evidence="5">Major facilitator superfamily (MFS) profile domain-containing protein</fullName>
    </recommendedName>
</protein>
<evidence type="ECO:0000256" key="2">
    <source>
        <dbReference type="SAM" id="Phobius"/>
    </source>
</evidence>
<feature type="transmembrane region" description="Helical" evidence="2">
    <location>
        <begin position="303"/>
        <end position="323"/>
    </location>
</feature>
<dbReference type="SUPFAM" id="SSF103473">
    <property type="entry name" value="MFS general substrate transporter"/>
    <property type="match status" value="1"/>
</dbReference>
<feature type="transmembrane region" description="Helical" evidence="2">
    <location>
        <begin position="12"/>
        <end position="37"/>
    </location>
</feature>
<keyword evidence="2" id="KW-0812">Transmembrane</keyword>
<dbReference type="AlphaFoldDB" id="A0A2T7PZF2"/>
<feature type="transmembrane region" description="Helical" evidence="2">
    <location>
        <begin position="360"/>
        <end position="381"/>
    </location>
</feature>
<keyword evidence="4" id="KW-1185">Reference proteome</keyword>
<evidence type="ECO:0000313" key="4">
    <source>
        <dbReference type="Proteomes" id="UP000245119"/>
    </source>
</evidence>
<reference evidence="3 4" key="1">
    <citation type="submission" date="2018-04" db="EMBL/GenBank/DDBJ databases">
        <title>The genome of golden apple snail Pomacea canaliculata provides insight into stress tolerance and invasive adaptation.</title>
        <authorList>
            <person name="Liu C."/>
            <person name="Liu B."/>
            <person name="Ren Y."/>
            <person name="Zhang Y."/>
            <person name="Wang H."/>
            <person name="Li S."/>
            <person name="Jiang F."/>
            <person name="Yin L."/>
            <person name="Zhang G."/>
            <person name="Qian W."/>
            <person name="Fan W."/>
        </authorList>
    </citation>
    <scope>NUCLEOTIDE SEQUENCE [LARGE SCALE GENOMIC DNA]</scope>
    <source>
        <strain evidence="3">SZHN2017</strain>
        <tissue evidence="3">Muscle</tissue>
    </source>
</reference>
<organism evidence="3 4">
    <name type="scientific">Pomacea canaliculata</name>
    <name type="common">Golden apple snail</name>
    <dbReference type="NCBI Taxonomy" id="400727"/>
    <lineage>
        <taxon>Eukaryota</taxon>
        <taxon>Metazoa</taxon>
        <taxon>Spiralia</taxon>
        <taxon>Lophotrochozoa</taxon>
        <taxon>Mollusca</taxon>
        <taxon>Gastropoda</taxon>
        <taxon>Caenogastropoda</taxon>
        <taxon>Architaenioglossa</taxon>
        <taxon>Ampullarioidea</taxon>
        <taxon>Ampullariidae</taxon>
        <taxon>Pomacea</taxon>
    </lineage>
</organism>
<dbReference type="Gene3D" id="1.20.1250.20">
    <property type="entry name" value="MFS general substrate transporter like domains"/>
    <property type="match status" value="1"/>
</dbReference>
<sequence>MAGSCSCLESDSVLFLAFTIGTMMFCAGCAAMGLISIKFGTRVTRLCALASFLSGSLLTGFTSKDFPWLIFPGLSFLGIGGIPLMMTNAQFSVLFTHGSSTVMALFSGAFDASSGIMLIVKLIYERGVAFKWSMLFISSLHLLTLVNTFCFLPRDFIRKPTPRNVGSGEQGVELITKTSPSDACPVSGTKEEGACLTSDENKEDKEEKEGLPSVISCILSPVYLFHVVWLSVLQLRFYYFIASFNSWLTALVASSEVSHYTNALMYTMICGCFMAPLSGLVYDFNKRFFCESKSKLRRDLMPSVLPLALTGLFGIMVSILVLIQDTRVLYLTFIFVTIFRSFLYSMAAAYIGVMFPSEYFGIMYGVMIILAGIFGLAQYGLFSWAEAAGFSVVNQFLVAFVALGLVHPLYQWFACYRAESQAQ</sequence>
<proteinExistence type="predicted"/>
<dbReference type="PANTHER" id="PTHR20765:SF1">
    <property type="entry name" value="EQUILIBRATIVE NUCLEOBASE TRANSPORTER 1"/>
    <property type="match status" value="1"/>
</dbReference>
<evidence type="ECO:0000256" key="1">
    <source>
        <dbReference type="SAM" id="MobiDB-lite"/>
    </source>
</evidence>
<dbReference type="OrthoDB" id="330047at2759"/>
<dbReference type="InterPro" id="IPR027197">
    <property type="entry name" value="SLC43A3"/>
</dbReference>
<dbReference type="InterPro" id="IPR011701">
    <property type="entry name" value="MFS"/>
</dbReference>
<dbReference type="InterPro" id="IPR036259">
    <property type="entry name" value="MFS_trans_sf"/>
</dbReference>
<gene>
    <name evidence="3" type="ORF">C0Q70_01428</name>
</gene>
<feature type="compositionally biased region" description="Basic and acidic residues" evidence="1">
    <location>
        <begin position="189"/>
        <end position="204"/>
    </location>
</feature>
<dbReference type="PANTHER" id="PTHR20765">
    <property type="entry name" value="SOLUTE CARRIER FAMILY 43 MEMBER 3-RELATED"/>
    <property type="match status" value="1"/>
</dbReference>
<keyword evidence="2" id="KW-0472">Membrane</keyword>
<feature type="transmembrane region" description="Helical" evidence="2">
    <location>
        <begin position="98"/>
        <end position="120"/>
    </location>
</feature>
<feature type="transmembrane region" description="Helical" evidence="2">
    <location>
        <begin position="387"/>
        <end position="410"/>
    </location>
</feature>
<accession>A0A2T7PZF2</accession>
<evidence type="ECO:0000313" key="3">
    <source>
        <dbReference type="EMBL" id="PVD38805.1"/>
    </source>
</evidence>
<dbReference type="EMBL" id="PZQS01000001">
    <property type="protein sequence ID" value="PVD38805.1"/>
    <property type="molecule type" value="Genomic_DNA"/>
</dbReference>
<feature type="transmembrane region" description="Helical" evidence="2">
    <location>
        <begin position="329"/>
        <end position="353"/>
    </location>
</feature>
<keyword evidence="2" id="KW-1133">Transmembrane helix</keyword>
<feature type="region of interest" description="Disordered" evidence="1">
    <location>
        <begin position="178"/>
        <end position="204"/>
    </location>
</feature>
<dbReference type="Proteomes" id="UP000245119">
    <property type="component" value="Linkage Group LG1"/>
</dbReference>
<feature type="transmembrane region" description="Helical" evidence="2">
    <location>
        <begin position="263"/>
        <end position="282"/>
    </location>
</feature>
<comment type="caution">
    <text evidence="3">The sequence shown here is derived from an EMBL/GenBank/DDBJ whole genome shotgun (WGS) entry which is preliminary data.</text>
</comment>
<name>A0A2T7PZF2_POMCA</name>
<feature type="transmembrane region" description="Helical" evidence="2">
    <location>
        <begin position="68"/>
        <end position="86"/>
    </location>
</feature>
<evidence type="ECO:0008006" key="5">
    <source>
        <dbReference type="Google" id="ProtNLM"/>
    </source>
</evidence>